<protein>
    <submittedName>
        <fullName evidence="2">Uncharacterized protein</fullName>
    </submittedName>
</protein>
<feature type="region of interest" description="Disordered" evidence="1">
    <location>
        <begin position="179"/>
        <end position="198"/>
    </location>
</feature>
<feature type="non-terminal residue" evidence="2">
    <location>
        <position position="460"/>
    </location>
</feature>
<reference evidence="2" key="1">
    <citation type="submission" date="2022-03" db="EMBL/GenBank/DDBJ databases">
        <authorList>
            <person name="Martin H S."/>
        </authorList>
    </citation>
    <scope>NUCLEOTIDE SEQUENCE</scope>
</reference>
<name>A0ABN8IKQ7_9NEOP</name>
<accession>A0ABN8IKQ7</accession>
<keyword evidence="3" id="KW-1185">Reference proteome</keyword>
<gene>
    <name evidence="2" type="ORF">IPOD504_LOCUS9860</name>
</gene>
<evidence type="ECO:0000313" key="3">
    <source>
        <dbReference type="Proteomes" id="UP000837857"/>
    </source>
</evidence>
<sequence>MFPRLFQIAIAFGVFSGSWERNLSERELRKIDEVVKSVDDTVFDSNDYQEDHLRSPRDQNDDIIGLESLSSYVNRLANDNKQDQFDDDDFERFLRNQNEELCRKTGRCGCRPGVGRCGDSVSDQRTVNDIRNLLDNLERNLNRENRLGESSIDSEGGENALNDRKQEENDLADLLKDLHKSEDNDGNNNNSRDDKAFNDNNHFDVVVVNDLADIADVLRQSGLVNTVDLDDLKSDNLDDIARNDAGLRKPRVNTKAIILDLGKFYNDSLLANRDDESHLERSIVHKEEQMNPEQFLEQFNVLKEKVTNDLVEYVTSRKTKKLNLPLMNHAQKRKIKILKGKMRHNKQRKSKSEVESDVSNIVFGRNSKVKVIPSETDSSNIVIPDWMYRMLSTTKTNALRSPKRVLPLTSKQINRLILQNGGSSPRPLISKFWRRNFASNLQAYGLPFKLAVEGLGQFNN</sequence>
<proteinExistence type="predicted"/>
<organism evidence="2 3">
    <name type="scientific">Iphiclides podalirius</name>
    <name type="common">scarce swallowtail</name>
    <dbReference type="NCBI Taxonomy" id="110791"/>
    <lineage>
        <taxon>Eukaryota</taxon>
        <taxon>Metazoa</taxon>
        <taxon>Ecdysozoa</taxon>
        <taxon>Arthropoda</taxon>
        <taxon>Hexapoda</taxon>
        <taxon>Insecta</taxon>
        <taxon>Pterygota</taxon>
        <taxon>Neoptera</taxon>
        <taxon>Endopterygota</taxon>
        <taxon>Lepidoptera</taxon>
        <taxon>Glossata</taxon>
        <taxon>Ditrysia</taxon>
        <taxon>Papilionoidea</taxon>
        <taxon>Papilionidae</taxon>
        <taxon>Papilioninae</taxon>
        <taxon>Iphiclides</taxon>
    </lineage>
</organism>
<dbReference type="EMBL" id="OW152836">
    <property type="protein sequence ID" value="CAH2056920.1"/>
    <property type="molecule type" value="Genomic_DNA"/>
</dbReference>
<dbReference type="Proteomes" id="UP000837857">
    <property type="component" value="Chromosome 24"/>
</dbReference>
<evidence type="ECO:0000313" key="2">
    <source>
        <dbReference type="EMBL" id="CAH2056920.1"/>
    </source>
</evidence>
<evidence type="ECO:0000256" key="1">
    <source>
        <dbReference type="SAM" id="MobiDB-lite"/>
    </source>
</evidence>